<feature type="transmembrane region" description="Helical" evidence="1">
    <location>
        <begin position="311"/>
        <end position="328"/>
    </location>
</feature>
<keyword evidence="3" id="KW-1185">Reference proteome</keyword>
<dbReference type="Pfam" id="PF07613">
    <property type="entry name" value="DUF1576"/>
    <property type="match status" value="2"/>
</dbReference>
<keyword evidence="1" id="KW-1133">Transmembrane helix</keyword>
<keyword evidence="1" id="KW-0472">Membrane</keyword>
<dbReference type="RefSeq" id="WP_379788379.1">
    <property type="nucleotide sequence ID" value="NZ_JBHSHL010000025.1"/>
</dbReference>
<organism evidence="2 3">
    <name type="scientific">Filifactor villosus</name>
    <dbReference type="NCBI Taxonomy" id="29374"/>
    <lineage>
        <taxon>Bacteria</taxon>
        <taxon>Bacillati</taxon>
        <taxon>Bacillota</taxon>
        <taxon>Clostridia</taxon>
        <taxon>Peptostreptococcales</taxon>
        <taxon>Filifactoraceae</taxon>
        <taxon>Filifactor</taxon>
    </lineage>
</organism>
<dbReference type="InterPro" id="IPR011470">
    <property type="entry name" value="DUF1576"/>
</dbReference>
<reference evidence="3" key="1">
    <citation type="journal article" date="2019" name="Int. J. Syst. Evol. Microbiol.">
        <title>The Global Catalogue of Microorganisms (GCM) 10K type strain sequencing project: providing services to taxonomists for standard genome sequencing and annotation.</title>
        <authorList>
            <consortium name="The Broad Institute Genomics Platform"/>
            <consortium name="The Broad Institute Genome Sequencing Center for Infectious Disease"/>
            <person name="Wu L."/>
            <person name="Ma J."/>
        </authorList>
    </citation>
    <scope>NUCLEOTIDE SEQUENCE [LARGE SCALE GENOMIC DNA]</scope>
    <source>
        <strain evidence="3">CCUG 46385</strain>
    </source>
</reference>
<dbReference type="Proteomes" id="UP001595916">
    <property type="component" value="Unassembled WGS sequence"/>
</dbReference>
<feature type="transmembrane region" description="Helical" evidence="1">
    <location>
        <begin position="63"/>
        <end position="85"/>
    </location>
</feature>
<comment type="caution">
    <text evidence="2">The sequence shown here is derived from an EMBL/GenBank/DDBJ whole genome shotgun (WGS) entry which is preliminary data.</text>
</comment>
<protein>
    <submittedName>
        <fullName evidence="2">DUF1576 domain-containing protein</fullName>
    </submittedName>
</protein>
<feature type="transmembrane region" description="Helical" evidence="1">
    <location>
        <begin position="335"/>
        <end position="351"/>
    </location>
</feature>
<feature type="transmembrane region" description="Helical" evidence="1">
    <location>
        <begin position="105"/>
        <end position="130"/>
    </location>
</feature>
<keyword evidence="1" id="KW-0812">Transmembrane</keyword>
<feature type="transmembrane region" description="Helical" evidence="1">
    <location>
        <begin position="171"/>
        <end position="189"/>
    </location>
</feature>
<evidence type="ECO:0000313" key="2">
    <source>
        <dbReference type="EMBL" id="MFC4804852.1"/>
    </source>
</evidence>
<proteinExistence type="predicted"/>
<feature type="transmembrane region" description="Helical" evidence="1">
    <location>
        <begin position="280"/>
        <end position="305"/>
    </location>
</feature>
<name>A0ABV9QKB4_9FIRM</name>
<evidence type="ECO:0000256" key="1">
    <source>
        <dbReference type="SAM" id="Phobius"/>
    </source>
</evidence>
<evidence type="ECO:0000313" key="3">
    <source>
        <dbReference type="Proteomes" id="UP001595916"/>
    </source>
</evidence>
<sequence length="429" mass="46660">MREHTNPASKKMHFEHRKDINRFRYLVMMCIGLSFLLFGIGTDPPQRIGEGLYRIITTPDNLISDYFSVGGIGAATVNAALLYLISLTMMYRMNITLSGTSISSLFMMAGFGLFGKNLVNIWPIILGVFVYARTQKTEFSKYIYIALFGTAMAPMVTEALILPGYRFPLNFGLSLITGIMLGFVLPPLSTHMFRLHRGFSLYNIGFTSGLISTVFISVVAAFGYEITPQLIWSSGNNLLMGISLCVFMLALILTGFILNGRSFKNYGKILSYTGRSITDFLNFEGFALTLINMGLVGLVGVFYVLLVGSELNGPTIGGIFAIVGFGAFGKHPKNIIPIFAGVFIASIFNKVEVNNPSIVLAALFGTTLAPISGAFGWYFGIAAGFLHSCVVLNVGSLYDGVNLYNNGFSGGLVAAFLIPVIESFLPEES</sequence>
<feature type="transmembrane region" description="Helical" evidence="1">
    <location>
        <begin position="201"/>
        <end position="226"/>
    </location>
</feature>
<gene>
    <name evidence="2" type="ORF">ACFO4R_07135</name>
</gene>
<feature type="transmembrane region" description="Helical" evidence="1">
    <location>
        <begin position="23"/>
        <end position="42"/>
    </location>
</feature>
<feature type="transmembrane region" description="Helical" evidence="1">
    <location>
        <begin position="238"/>
        <end position="259"/>
    </location>
</feature>
<feature type="transmembrane region" description="Helical" evidence="1">
    <location>
        <begin position="142"/>
        <end position="165"/>
    </location>
</feature>
<accession>A0ABV9QKB4</accession>
<dbReference type="EMBL" id="JBHSHL010000025">
    <property type="protein sequence ID" value="MFC4804852.1"/>
    <property type="molecule type" value="Genomic_DNA"/>
</dbReference>